<accession>A0A0Q9YJB2</accession>
<dbReference type="Proteomes" id="UP000051497">
    <property type="component" value="Unassembled WGS sequence"/>
</dbReference>
<organism evidence="1">
    <name type="scientific">Candidatus Berkiella aquae</name>
    <dbReference type="NCBI Taxonomy" id="295108"/>
    <lineage>
        <taxon>Bacteria</taxon>
        <taxon>Pseudomonadati</taxon>
        <taxon>Pseudomonadota</taxon>
        <taxon>Gammaproteobacteria</taxon>
        <taxon>Candidatus Berkiellales</taxon>
        <taxon>Candidatus Berkiellaceae</taxon>
        <taxon>Candidatus Berkiella</taxon>
    </lineage>
</organism>
<reference evidence="2" key="2">
    <citation type="journal article" date="2016" name="Genome Announc.">
        <title>Draft Genome Sequences of Two Novel Amoeba-Resistant Intranuclear Bacteria, 'Candidatus Berkiella cookevillensis' and 'Candidatus Berkiella aquae'.</title>
        <authorList>
            <person name="Mehari Y.T."/>
            <person name="Arivett B.A."/>
            <person name="Farone A.L."/>
            <person name="Gunderson J.H."/>
            <person name="Farone M.B."/>
        </authorList>
    </citation>
    <scope>NUCLEOTIDE SEQUENCE</scope>
    <source>
        <strain evidence="2">HT99</strain>
    </source>
</reference>
<dbReference type="EMBL" id="LKAJ01000009">
    <property type="protein sequence ID" value="KRG20731.1"/>
    <property type="molecule type" value="Genomic_DNA"/>
</dbReference>
<dbReference type="RefSeq" id="WP_075066834.1">
    <property type="nucleotide sequence ID" value="NZ_LKAJ02000001.1"/>
</dbReference>
<keyword evidence="3" id="KW-1185">Reference proteome</keyword>
<reference evidence="2" key="3">
    <citation type="submission" date="2021-06" db="EMBL/GenBank/DDBJ databases">
        <title>Genomic Description and Analysis of Intracellular Bacteria, Candidatus Berkiella cookevillensis and Candidatus Berkiella aquae.</title>
        <authorList>
            <person name="Kidane D.T."/>
            <person name="Mehari Y.T."/>
            <person name="Rice F.C."/>
            <person name="Arivett B.A."/>
            <person name="Farone A.L."/>
            <person name="Berk S.G."/>
            <person name="Farone M.B."/>
        </authorList>
    </citation>
    <scope>NUCLEOTIDE SEQUENCE</scope>
    <source>
        <strain evidence="2">HT99</strain>
    </source>
</reference>
<dbReference type="EMBL" id="LKAJ02000001">
    <property type="protein sequence ID" value="MCS5710680.1"/>
    <property type="molecule type" value="Genomic_DNA"/>
</dbReference>
<reference evidence="1" key="1">
    <citation type="submission" date="2015-09" db="EMBL/GenBank/DDBJ databases">
        <title>Draft Genome Sequences of Two Novel Amoeba-resistant Intranuclear Bacteria, Candidatus Berkiella cookevillensis and Candidatus Berkiella aquae.</title>
        <authorList>
            <person name="Mehari Y.T."/>
            <person name="Arivett B.A."/>
            <person name="Farone A.L."/>
            <person name="Gunderson J.H."/>
            <person name="Farone M.B."/>
        </authorList>
    </citation>
    <scope>NUCLEOTIDE SEQUENCE [LARGE SCALE GENOMIC DNA]</scope>
    <source>
        <strain evidence="1">HT99</strain>
    </source>
</reference>
<gene>
    <name evidence="2" type="ORF">HT99x_004505</name>
    <name evidence="1" type="ORF">HT99x_02219</name>
</gene>
<sequence>MKQGAAPLKRKSKRQKIHSSEVVTTTAHHLFEEALADPVIVKKILHYCPHYRFYGKNNMMIVSKQWHKVISESDLYENSSFQKLLQDCLISPEVVIDILRDETLLPYLSRRKLLELISCYKEFAIYILQMEIFSDLSLYEKALLTQYHHDVAMYVLKNPKYFDEKNMDLAITLGCQHPQVAQLILDKKIPLSTTQLLSLAKSNSTIARQILNDKKCDTQNMRDIAFLHLDVLIDICNEKKIFPIQVDFKTPEEFVLNLEHICRYNLVDDFDLLTLGKFHSEVAMQIVKCSVLREKLFFNGFTLYGDFVDMCILHRNVAEYVCDTPEWLSKLNIQELYRIGIVHPKVAMVILKTETLCDQLSSSTMANLGCHQEIAMTILKTEKLYNRLTSHDLRKLGYSNNPLVVEHLLMTSAFCNKITQIDLIGICSKKPSVLKKVISLLALDKKNEVHLKRLQAIQHIAKLAPSDIAVAISQQSQAWNVETNQTEEVVVAKVVLRP</sequence>
<name>A0A0Q9YJB2_9GAMM</name>
<evidence type="ECO:0000313" key="3">
    <source>
        <dbReference type="Proteomes" id="UP000051497"/>
    </source>
</evidence>
<evidence type="ECO:0000313" key="1">
    <source>
        <dbReference type="EMBL" id="KRG20731.1"/>
    </source>
</evidence>
<protein>
    <submittedName>
        <fullName evidence="1">Uncharacterized protein</fullName>
    </submittedName>
</protein>
<dbReference type="AlphaFoldDB" id="A0A0Q9YJB2"/>
<comment type="caution">
    <text evidence="1">The sequence shown here is derived from an EMBL/GenBank/DDBJ whole genome shotgun (WGS) entry which is preliminary data.</text>
</comment>
<proteinExistence type="predicted"/>
<evidence type="ECO:0000313" key="2">
    <source>
        <dbReference type="EMBL" id="MCS5710680.1"/>
    </source>
</evidence>